<evidence type="ECO:0000256" key="1">
    <source>
        <dbReference type="SAM" id="Phobius"/>
    </source>
</evidence>
<accession>A0ABS8Z7P3</accession>
<keyword evidence="3" id="KW-1185">Reference proteome</keyword>
<dbReference type="SUPFAM" id="SSF52540">
    <property type="entry name" value="P-loop containing nucleoside triphosphate hydrolases"/>
    <property type="match status" value="1"/>
</dbReference>
<protein>
    <submittedName>
        <fullName evidence="2">50S ribosome-binding GTPase</fullName>
    </submittedName>
</protein>
<reference evidence="2 3" key="1">
    <citation type="submission" date="2021-12" db="EMBL/GenBank/DDBJ databases">
        <title>Genome sequence of Kibdelosporangium philippinense ATCC 49844.</title>
        <authorList>
            <person name="Fedorov E.A."/>
            <person name="Omeragic M."/>
            <person name="Shalygina K.F."/>
            <person name="Maclea K.S."/>
        </authorList>
    </citation>
    <scope>NUCLEOTIDE SEQUENCE [LARGE SCALE GENOMIC DNA]</scope>
    <source>
        <strain evidence="2 3">ATCC 49844</strain>
    </source>
</reference>
<keyword evidence="1" id="KW-0472">Membrane</keyword>
<dbReference type="RefSeq" id="WP_233725400.1">
    <property type="nucleotide sequence ID" value="NZ_JAJVCN010000001.1"/>
</dbReference>
<feature type="transmembrane region" description="Helical" evidence="1">
    <location>
        <begin position="402"/>
        <end position="428"/>
    </location>
</feature>
<dbReference type="InterPro" id="IPR051943">
    <property type="entry name" value="TRAFAC_Dynamin-like_GTPase"/>
</dbReference>
<proteinExistence type="predicted"/>
<evidence type="ECO:0000313" key="2">
    <source>
        <dbReference type="EMBL" id="MCE7003845.1"/>
    </source>
</evidence>
<keyword evidence="1" id="KW-0812">Transmembrane</keyword>
<evidence type="ECO:0000313" key="3">
    <source>
        <dbReference type="Proteomes" id="UP001521150"/>
    </source>
</evidence>
<gene>
    <name evidence="2" type="ORF">LWC34_13545</name>
</gene>
<organism evidence="2 3">
    <name type="scientific">Kibdelosporangium philippinense</name>
    <dbReference type="NCBI Taxonomy" id="211113"/>
    <lineage>
        <taxon>Bacteria</taxon>
        <taxon>Bacillati</taxon>
        <taxon>Actinomycetota</taxon>
        <taxon>Actinomycetes</taxon>
        <taxon>Pseudonocardiales</taxon>
        <taxon>Pseudonocardiaceae</taxon>
        <taxon>Kibdelosporangium</taxon>
    </lineage>
</organism>
<dbReference type="InterPro" id="IPR027417">
    <property type="entry name" value="P-loop_NTPase"/>
</dbReference>
<dbReference type="PANTHER" id="PTHR43681">
    <property type="entry name" value="TRANSMEMBRANE GTPASE FZO"/>
    <property type="match status" value="1"/>
</dbReference>
<dbReference type="PANTHER" id="PTHR43681:SF1">
    <property type="entry name" value="SARCALUMENIN"/>
    <property type="match status" value="1"/>
</dbReference>
<dbReference type="EMBL" id="JAJVCN010000001">
    <property type="protein sequence ID" value="MCE7003845.1"/>
    <property type="molecule type" value="Genomic_DNA"/>
</dbReference>
<sequence>MFLAGEEAMPTVIEVIDTAITAADAYHREDLVARLRQSRARVLSQEVQVLVVGEFNQGKSYLVNALVGTPVCPVADDISPAVTTTVRFASEPEAFLVTGDSREPIEHVADIRSGTVEVRLPRSVLDGGLTLVDSPGPEPCDAILIVSDSSSEYTDTELDLIKQAQLLAPVVICVLSKMDLYPAWRDVAELNRAKIDPPLVPVSAELRMHAMATGDAQLNEESGFPELLRVLRDALARRSAVYDVLAATDDLISMMTDELESLRSDTFDPRSIRWQQTLNDGITDLIADIDHDLRDRLRDVLRVAEAELDAVDPAKVGDEFAEWLQQKELECTSATFAWMMTRARWLAGHVAEQFGDGRVLPEIREAPELTDAVSEYAQGEPEKFGLGQKLIVGMRGGYGGTLMIGMASTIVGVAMINPLSIGAGLLLGGKTVQEERKRLLQRRQADAKAALRKHVDDVIFQAGKQSRDRLREIQRTLRDHFAAHAEQMHRSMVDAAADRKTRMRDLNAELARVRELARAAREVAA</sequence>
<name>A0ABS8Z7P3_9PSEU</name>
<dbReference type="Gene3D" id="3.40.50.300">
    <property type="entry name" value="P-loop containing nucleotide triphosphate hydrolases"/>
    <property type="match status" value="1"/>
</dbReference>
<dbReference type="Proteomes" id="UP001521150">
    <property type="component" value="Unassembled WGS sequence"/>
</dbReference>
<keyword evidence="1" id="KW-1133">Transmembrane helix</keyword>
<comment type="caution">
    <text evidence="2">The sequence shown here is derived from an EMBL/GenBank/DDBJ whole genome shotgun (WGS) entry which is preliminary data.</text>
</comment>